<accession>A0AAW0B0R4</accession>
<dbReference type="InterPro" id="IPR011009">
    <property type="entry name" value="Kinase-like_dom_sf"/>
</dbReference>
<dbReference type="InterPro" id="IPR000719">
    <property type="entry name" value="Prot_kinase_dom"/>
</dbReference>
<reference evidence="3 4" key="1">
    <citation type="submission" date="2024-01" db="EMBL/GenBank/DDBJ databases">
        <title>A draft genome for a cacao thread blight-causing isolate of Paramarasmius palmivorus.</title>
        <authorList>
            <person name="Baruah I.K."/>
            <person name="Bukari Y."/>
            <person name="Amoako-Attah I."/>
            <person name="Meinhardt L.W."/>
            <person name="Bailey B.A."/>
            <person name="Cohen S.P."/>
        </authorList>
    </citation>
    <scope>NUCLEOTIDE SEQUENCE [LARGE SCALE GENOMIC DNA]</scope>
    <source>
        <strain evidence="3 4">GH-12</strain>
    </source>
</reference>
<dbReference type="PROSITE" id="PS50011">
    <property type="entry name" value="PROTEIN_KINASE_DOM"/>
    <property type="match status" value="1"/>
</dbReference>
<dbReference type="SUPFAM" id="SSF56112">
    <property type="entry name" value="Protein kinase-like (PK-like)"/>
    <property type="match status" value="1"/>
</dbReference>
<dbReference type="InterPro" id="IPR051681">
    <property type="entry name" value="Ser/Thr_Kinases-Pseudokinases"/>
</dbReference>
<keyword evidence="4" id="KW-1185">Reference proteome</keyword>
<dbReference type="PRINTS" id="PR00109">
    <property type="entry name" value="TYRKINASE"/>
</dbReference>
<sequence>MQYDHEHDGKMALGEHHNTSRLHPANEGSQIQQKLSLVIPNLPTSSKRKSSDDLDPDSIPKRRRHTGTDISDSANYEAQVQTLQLLLDDEKVYRGLLEQRGTLVQSLLDWLQQLIDAPGISKNLRASIYTTMIRFSKRNSICPSCLTIRGPTKLGKDPVTGGGFGDIWKGRLGEVAGRIVRLKVVTVYLMSDMKRLLKEYLREAIIWRQLRHPNLLPCLGLYYLDDTQRVCLVSPWMENGNLVDFLRNQPPEAVDRVQLMYDIASGLSYLHALKIVHGDLEGVNVLITRSRRACIADFGLSRVADSQKFKVTSTAVHAVGTAKWSAPEIHAGDPSTTWSDIYSAGCLFYEIITGLVPFHDLSKEAAVLLAILQGKRPSRPLDGVVPDELWSLMNDCWNSDPTSRPTAEDILRRLPVTAPAEVWDTELFTELRKSVENTMSQHHEAMEFLEKFIESV</sequence>
<dbReference type="GO" id="GO:0005524">
    <property type="term" value="F:ATP binding"/>
    <property type="evidence" value="ECO:0007669"/>
    <property type="project" value="InterPro"/>
</dbReference>
<organism evidence="3 4">
    <name type="scientific">Paramarasmius palmivorus</name>
    <dbReference type="NCBI Taxonomy" id="297713"/>
    <lineage>
        <taxon>Eukaryota</taxon>
        <taxon>Fungi</taxon>
        <taxon>Dikarya</taxon>
        <taxon>Basidiomycota</taxon>
        <taxon>Agaricomycotina</taxon>
        <taxon>Agaricomycetes</taxon>
        <taxon>Agaricomycetidae</taxon>
        <taxon>Agaricales</taxon>
        <taxon>Marasmiineae</taxon>
        <taxon>Marasmiaceae</taxon>
        <taxon>Paramarasmius</taxon>
    </lineage>
</organism>
<dbReference type="Proteomes" id="UP001383192">
    <property type="component" value="Unassembled WGS sequence"/>
</dbReference>
<gene>
    <name evidence="3" type="ORF">VNI00_018086</name>
</gene>
<evidence type="ECO:0000313" key="3">
    <source>
        <dbReference type="EMBL" id="KAK7019397.1"/>
    </source>
</evidence>
<proteinExistence type="predicted"/>
<dbReference type="EMBL" id="JAYKXP010000209">
    <property type="protein sequence ID" value="KAK7019397.1"/>
    <property type="molecule type" value="Genomic_DNA"/>
</dbReference>
<name>A0AAW0B0R4_9AGAR</name>
<protein>
    <recommendedName>
        <fullName evidence="2">Protein kinase domain-containing protein</fullName>
    </recommendedName>
</protein>
<dbReference type="Gene3D" id="1.10.510.10">
    <property type="entry name" value="Transferase(Phosphotransferase) domain 1"/>
    <property type="match status" value="1"/>
</dbReference>
<evidence type="ECO:0000313" key="4">
    <source>
        <dbReference type="Proteomes" id="UP001383192"/>
    </source>
</evidence>
<feature type="domain" description="Protein kinase" evidence="2">
    <location>
        <begin position="153"/>
        <end position="417"/>
    </location>
</feature>
<feature type="region of interest" description="Disordered" evidence="1">
    <location>
        <begin position="41"/>
        <end position="73"/>
    </location>
</feature>
<dbReference type="PANTHER" id="PTHR44329">
    <property type="entry name" value="SERINE/THREONINE-PROTEIN KINASE TNNI3K-RELATED"/>
    <property type="match status" value="1"/>
</dbReference>
<dbReference type="Pfam" id="PF07714">
    <property type="entry name" value="PK_Tyr_Ser-Thr"/>
    <property type="match status" value="1"/>
</dbReference>
<comment type="caution">
    <text evidence="3">The sequence shown here is derived from an EMBL/GenBank/DDBJ whole genome shotgun (WGS) entry which is preliminary data.</text>
</comment>
<dbReference type="GO" id="GO:0004674">
    <property type="term" value="F:protein serine/threonine kinase activity"/>
    <property type="evidence" value="ECO:0007669"/>
    <property type="project" value="TreeGrafter"/>
</dbReference>
<dbReference type="AlphaFoldDB" id="A0AAW0B0R4"/>
<evidence type="ECO:0000259" key="2">
    <source>
        <dbReference type="PROSITE" id="PS50011"/>
    </source>
</evidence>
<evidence type="ECO:0000256" key="1">
    <source>
        <dbReference type="SAM" id="MobiDB-lite"/>
    </source>
</evidence>
<dbReference type="InterPro" id="IPR001245">
    <property type="entry name" value="Ser-Thr/Tyr_kinase_cat_dom"/>
</dbReference>